<keyword evidence="1" id="KW-0472">Membrane</keyword>
<accession>A0A2P2N2N6</accession>
<name>A0A2P2N2N6_RHIMU</name>
<keyword evidence="1" id="KW-1133">Transmembrane helix</keyword>
<reference evidence="2" key="1">
    <citation type="submission" date="2018-02" db="EMBL/GenBank/DDBJ databases">
        <title>Rhizophora mucronata_Transcriptome.</title>
        <authorList>
            <person name="Meera S.P."/>
            <person name="Sreeshan A."/>
            <person name="Augustine A."/>
        </authorList>
    </citation>
    <scope>NUCLEOTIDE SEQUENCE</scope>
    <source>
        <tissue evidence="2">Leaf</tissue>
    </source>
</reference>
<protein>
    <submittedName>
        <fullName evidence="2">Uncharacterized protein</fullName>
    </submittedName>
</protein>
<dbReference type="AlphaFoldDB" id="A0A2P2N2N6"/>
<feature type="transmembrane region" description="Helical" evidence="1">
    <location>
        <begin position="6"/>
        <end position="27"/>
    </location>
</feature>
<dbReference type="EMBL" id="GGEC01056243">
    <property type="protein sequence ID" value="MBX36727.1"/>
    <property type="molecule type" value="Transcribed_RNA"/>
</dbReference>
<evidence type="ECO:0000256" key="1">
    <source>
        <dbReference type="SAM" id="Phobius"/>
    </source>
</evidence>
<organism evidence="2">
    <name type="scientific">Rhizophora mucronata</name>
    <name type="common">Asiatic mangrove</name>
    <dbReference type="NCBI Taxonomy" id="61149"/>
    <lineage>
        <taxon>Eukaryota</taxon>
        <taxon>Viridiplantae</taxon>
        <taxon>Streptophyta</taxon>
        <taxon>Embryophyta</taxon>
        <taxon>Tracheophyta</taxon>
        <taxon>Spermatophyta</taxon>
        <taxon>Magnoliopsida</taxon>
        <taxon>eudicotyledons</taxon>
        <taxon>Gunneridae</taxon>
        <taxon>Pentapetalae</taxon>
        <taxon>rosids</taxon>
        <taxon>fabids</taxon>
        <taxon>Malpighiales</taxon>
        <taxon>Rhizophoraceae</taxon>
        <taxon>Rhizophora</taxon>
    </lineage>
</organism>
<sequence length="71" mass="8460">MSYNIFFIAHKTFLTILNIVFIAKSLFEALGHGKWREAMRVEMDTLEKNVTWDLVELSREERLQWVVDECP</sequence>
<proteinExistence type="predicted"/>
<keyword evidence="1" id="KW-0812">Transmembrane</keyword>
<evidence type="ECO:0000313" key="2">
    <source>
        <dbReference type="EMBL" id="MBX36727.1"/>
    </source>
</evidence>